<dbReference type="GO" id="GO:0008270">
    <property type="term" value="F:zinc ion binding"/>
    <property type="evidence" value="ECO:0007669"/>
    <property type="project" value="UniProtKB-KW"/>
</dbReference>
<name>A0AAV2HC05_LYMST</name>
<feature type="compositionally biased region" description="Polar residues" evidence="9">
    <location>
        <begin position="189"/>
        <end position="202"/>
    </location>
</feature>
<keyword evidence="14" id="KW-1185">Reference proteome</keyword>
<feature type="compositionally biased region" description="Polar residues" evidence="9">
    <location>
        <begin position="1"/>
        <end position="31"/>
    </location>
</feature>
<evidence type="ECO:0000313" key="13">
    <source>
        <dbReference type="EMBL" id="CAL1531331.1"/>
    </source>
</evidence>
<evidence type="ECO:0000256" key="8">
    <source>
        <dbReference type="PROSITE-ProRule" id="PRU00091"/>
    </source>
</evidence>
<dbReference type="CDD" id="cd13389">
    <property type="entry name" value="PH1_FGD5_FGD6"/>
    <property type="match status" value="1"/>
</dbReference>
<feature type="compositionally biased region" description="Low complexity" evidence="9">
    <location>
        <begin position="1556"/>
        <end position="1570"/>
    </location>
</feature>
<keyword evidence="6" id="KW-0862">Zinc</keyword>
<keyword evidence="7" id="KW-0206">Cytoskeleton</keyword>
<keyword evidence="2" id="KW-0963">Cytoplasm</keyword>
<feature type="compositionally biased region" description="Low complexity" evidence="9">
    <location>
        <begin position="164"/>
        <end position="188"/>
    </location>
</feature>
<feature type="domain" description="FYVE-type" evidence="12">
    <location>
        <begin position="1483"/>
        <end position="1542"/>
    </location>
</feature>
<feature type="compositionally biased region" description="Polar residues" evidence="9">
    <location>
        <begin position="490"/>
        <end position="506"/>
    </location>
</feature>
<evidence type="ECO:0000259" key="11">
    <source>
        <dbReference type="PROSITE" id="PS50010"/>
    </source>
</evidence>
<feature type="compositionally biased region" description="Polar residues" evidence="9">
    <location>
        <begin position="400"/>
        <end position="409"/>
    </location>
</feature>
<dbReference type="SUPFAM" id="SSF48065">
    <property type="entry name" value="DBL homology domain (DH-domain)"/>
    <property type="match status" value="1"/>
</dbReference>
<dbReference type="PANTHER" id="PTHR12673:SF267">
    <property type="entry name" value="PROTEIN CBG10230"/>
    <property type="match status" value="1"/>
</dbReference>
<feature type="compositionally biased region" description="Low complexity" evidence="9">
    <location>
        <begin position="696"/>
        <end position="710"/>
    </location>
</feature>
<dbReference type="Pfam" id="PF00621">
    <property type="entry name" value="RhoGEF"/>
    <property type="match status" value="1"/>
</dbReference>
<feature type="compositionally biased region" description="Polar residues" evidence="9">
    <location>
        <begin position="263"/>
        <end position="281"/>
    </location>
</feature>
<evidence type="ECO:0000256" key="2">
    <source>
        <dbReference type="ARBA" id="ARBA00022490"/>
    </source>
</evidence>
<evidence type="ECO:0000256" key="9">
    <source>
        <dbReference type="SAM" id="MobiDB-lite"/>
    </source>
</evidence>
<reference evidence="13 14" key="1">
    <citation type="submission" date="2024-04" db="EMBL/GenBank/DDBJ databases">
        <authorList>
            <consortium name="Genoscope - CEA"/>
            <person name="William W."/>
        </authorList>
    </citation>
    <scope>NUCLEOTIDE SEQUENCE [LARGE SCALE GENOMIC DNA]</scope>
</reference>
<proteinExistence type="predicted"/>
<evidence type="ECO:0008006" key="15">
    <source>
        <dbReference type="Google" id="ProtNLM"/>
    </source>
</evidence>
<accession>A0AAV2HC05</accession>
<dbReference type="Proteomes" id="UP001497497">
    <property type="component" value="Unassembled WGS sequence"/>
</dbReference>
<evidence type="ECO:0000313" key="14">
    <source>
        <dbReference type="Proteomes" id="UP001497497"/>
    </source>
</evidence>
<dbReference type="PROSITE" id="PS50178">
    <property type="entry name" value="ZF_FYVE"/>
    <property type="match status" value="1"/>
</dbReference>
<comment type="subcellular location">
    <subcellularLocation>
        <location evidence="1">Cytoplasm</location>
        <location evidence="1">Cytoskeleton</location>
    </subcellularLocation>
</comment>
<evidence type="ECO:0000256" key="4">
    <source>
        <dbReference type="ARBA" id="ARBA00022723"/>
    </source>
</evidence>
<feature type="domain" description="PH" evidence="10">
    <location>
        <begin position="1624"/>
        <end position="1735"/>
    </location>
</feature>
<feature type="compositionally biased region" description="Low complexity" evidence="9">
    <location>
        <begin position="54"/>
        <end position="69"/>
    </location>
</feature>
<dbReference type="InterPro" id="IPR000219">
    <property type="entry name" value="DH_dom"/>
</dbReference>
<dbReference type="Pfam" id="PF01363">
    <property type="entry name" value="FYVE"/>
    <property type="match status" value="1"/>
</dbReference>
<organism evidence="13 14">
    <name type="scientific">Lymnaea stagnalis</name>
    <name type="common">Great pond snail</name>
    <name type="synonym">Helix stagnalis</name>
    <dbReference type="NCBI Taxonomy" id="6523"/>
    <lineage>
        <taxon>Eukaryota</taxon>
        <taxon>Metazoa</taxon>
        <taxon>Spiralia</taxon>
        <taxon>Lophotrochozoa</taxon>
        <taxon>Mollusca</taxon>
        <taxon>Gastropoda</taxon>
        <taxon>Heterobranchia</taxon>
        <taxon>Euthyneura</taxon>
        <taxon>Panpulmonata</taxon>
        <taxon>Hygrophila</taxon>
        <taxon>Lymnaeoidea</taxon>
        <taxon>Lymnaeidae</taxon>
        <taxon>Lymnaea</taxon>
    </lineage>
</organism>
<dbReference type="CDD" id="cd00160">
    <property type="entry name" value="RhoGEF"/>
    <property type="match status" value="1"/>
</dbReference>
<dbReference type="Pfam" id="PF00169">
    <property type="entry name" value="PH"/>
    <property type="match status" value="2"/>
</dbReference>
<dbReference type="InterPro" id="IPR051092">
    <property type="entry name" value="FYVE_RhoGEF_PH"/>
</dbReference>
<evidence type="ECO:0000256" key="7">
    <source>
        <dbReference type="ARBA" id="ARBA00023212"/>
    </source>
</evidence>
<gene>
    <name evidence="13" type="ORF">GSLYS_00005426001</name>
</gene>
<dbReference type="InterPro" id="IPR035899">
    <property type="entry name" value="DBL_dom_sf"/>
</dbReference>
<evidence type="ECO:0000256" key="5">
    <source>
        <dbReference type="ARBA" id="ARBA00022771"/>
    </source>
</evidence>
<feature type="region of interest" description="Disordered" evidence="9">
    <location>
        <begin position="1036"/>
        <end position="1093"/>
    </location>
</feature>
<feature type="compositionally biased region" description="Low complexity" evidence="9">
    <location>
        <begin position="1069"/>
        <end position="1084"/>
    </location>
</feature>
<dbReference type="GO" id="GO:0005856">
    <property type="term" value="C:cytoskeleton"/>
    <property type="evidence" value="ECO:0007669"/>
    <property type="project" value="UniProtKB-SubCell"/>
</dbReference>
<feature type="region of interest" description="Disordered" evidence="9">
    <location>
        <begin position="256"/>
        <end position="510"/>
    </location>
</feature>
<evidence type="ECO:0000259" key="12">
    <source>
        <dbReference type="PROSITE" id="PS50178"/>
    </source>
</evidence>
<dbReference type="PROSITE" id="PS50010">
    <property type="entry name" value="DH_2"/>
    <property type="match status" value="1"/>
</dbReference>
<dbReference type="EMBL" id="CAXITT010000086">
    <property type="protein sequence ID" value="CAL1531331.1"/>
    <property type="molecule type" value="Genomic_DNA"/>
</dbReference>
<feature type="domain" description="DH" evidence="11">
    <location>
        <begin position="1133"/>
        <end position="1322"/>
    </location>
</feature>
<keyword evidence="3" id="KW-0344">Guanine-nucleotide releasing factor</keyword>
<evidence type="ECO:0000259" key="10">
    <source>
        <dbReference type="PROSITE" id="PS50003"/>
    </source>
</evidence>
<feature type="compositionally biased region" description="Polar residues" evidence="9">
    <location>
        <begin position="798"/>
        <end position="814"/>
    </location>
</feature>
<feature type="compositionally biased region" description="Polar residues" evidence="9">
    <location>
        <begin position="78"/>
        <end position="87"/>
    </location>
</feature>
<feature type="region of interest" description="Disordered" evidence="9">
    <location>
        <begin position="1548"/>
        <end position="1585"/>
    </location>
</feature>
<feature type="domain" description="PH" evidence="10">
    <location>
        <begin position="1351"/>
        <end position="1444"/>
    </location>
</feature>
<dbReference type="InterPro" id="IPR017455">
    <property type="entry name" value="Znf_FYVE-rel"/>
</dbReference>
<feature type="compositionally biased region" description="Basic residues" evidence="9">
    <location>
        <begin position="680"/>
        <end position="693"/>
    </location>
</feature>
<dbReference type="PROSITE" id="PS50003">
    <property type="entry name" value="PH_DOMAIN"/>
    <property type="match status" value="2"/>
</dbReference>
<evidence type="ECO:0000256" key="6">
    <source>
        <dbReference type="ARBA" id="ARBA00022833"/>
    </source>
</evidence>
<keyword evidence="5 8" id="KW-0863">Zinc-finger</keyword>
<feature type="compositionally biased region" description="Basic and acidic residues" evidence="9">
    <location>
        <begin position="881"/>
        <end position="921"/>
    </location>
</feature>
<dbReference type="Gene3D" id="2.30.29.30">
    <property type="entry name" value="Pleckstrin-homology domain (PH domain)/Phosphotyrosine-binding domain (PTB)"/>
    <property type="match status" value="2"/>
</dbReference>
<keyword evidence="4" id="KW-0479">Metal-binding</keyword>
<dbReference type="SUPFAM" id="SSF57903">
    <property type="entry name" value="FYVE/PHD zinc finger"/>
    <property type="match status" value="1"/>
</dbReference>
<feature type="compositionally biased region" description="Polar residues" evidence="9">
    <location>
        <begin position="351"/>
        <end position="366"/>
    </location>
</feature>
<feature type="region of interest" description="Disordered" evidence="9">
    <location>
        <begin position="995"/>
        <end position="1021"/>
    </location>
</feature>
<feature type="compositionally biased region" description="Polar residues" evidence="9">
    <location>
        <begin position="759"/>
        <end position="768"/>
    </location>
</feature>
<dbReference type="InterPro" id="IPR011993">
    <property type="entry name" value="PH-like_dom_sf"/>
</dbReference>
<feature type="compositionally biased region" description="Polar residues" evidence="9">
    <location>
        <begin position="1049"/>
        <end position="1068"/>
    </location>
</feature>
<dbReference type="InterPro" id="IPR013083">
    <property type="entry name" value="Znf_RING/FYVE/PHD"/>
</dbReference>
<dbReference type="GO" id="GO:0005737">
    <property type="term" value="C:cytoplasm"/>
    <property type="evidence" value="ECO:0007669"/>
    <property type="project" value="TreeGrafter"/>
</dbReference>
<feature type="region of interest" description="Disordered" evidence="9">
    <location>
        <begin position="648"/>
        <end position="959"/>
    </location>
</feature>
<dbReference type="SMART" id="SM00233">
    <property type="entry name" value="PH"/>
    <property type="match status" value="2"/>
</dbReference>
<dbReference type="InterPro" id="IPR011011">
    <property type="entry name" value="Znf_FYVE_PHD"/>
</dbReference>
<feature type="compositionally biased region" description="Pro residues" evidence="9">
    <location>
        <begin position="860"/>
        <end position="869"/>
    </location>
</feature>
<dbReference type="GO" id="GO:0005085">
    <property type="term" value="F:guanyl-nucleotide exchange factor activity"/>
    <property type="evidence" value="ECO:0007669"/>
    <property type="project" value="UniProtKB-KW"/>
</dbReference>
<protein>
    <recommendedName>
        <fullName evidence="15">FYVE, RhoGEF and PH domain-containing protein 6</fullName>
    </recommendedName>
</protein>
<dbReference type="InterPro" id="IPR001849">
    <property type="entry name" value="PH_domain"/>
</dbReference>
<sequence length="1739" mass="190858">MASYPTRKTGNNTTITRTSNIPVNKSQNEQSRSPEKPPVASKPKIAPPPPPKPTSLSPQSSLTSSFPQSDQKNPCILSYNSRNGLSSETKDNKCKSYDQCGHGGDQLINASSIPPPLPTSPPSLVSQHSLENSTSFSLPASFRSKTLRMVNLSAQSQILVSLSSSSSPISPTSPISSSCSTLDPSLSTRPQGSLRSPKISTTSLSEQEALLLKPLPNKSLTASLPGPTKTKSEISLLHTKEAVAISEAELIQNEVTSKAGEKQSPTQLNNNAQISDQSNAILDTPSLKMPHSCPNKPASPSNRSPPFERPKRTPPSLGKLVSAPSQPVPQFVEKKTSLPPSRPAPPVLKPKSSTFVDSPLESSQQPLAAPDIKFGTEVKSTPPPLPKNPPRGGVPRKPRSSTCKKTPTSEIKPVFPGFQTIDGASDQTSLSPDPSLETDLAPDLTKNNCPQSVIAATATQDNSDSLKAAGPKVAPKPRPRTRLSLPLASKSEQTLRDQSNNNISKDLSNDIGVDQATNDIKSHIEDECKTPSRQPVELDYVEVYRGDSEDRDLTGSAQRLDNDINSRITDLKYSKINFGKSAISDSSLEKTTPLEQEVDANKCNSETFDVDTSSVLCEAKDREGQEPEATCGMLKEIEELLKAKLGDLKLDPGGQDVKQTDSNPETLSRDSPSSSPVRPPRPKRQASICRRKNTGSLESLTSSLDTSSSECIHTSGLSTGGKKIPPKPKRTFVSRVNRSHSDVSGMKPGLGDTEDNIATDMNQNTPTTKPFLPPRLDSLKRSESCSSTVTPPPLPPRNKTQSMIQSPGGSSEGQRLSAADAETPVTRRTHLWDHEHNLDMSVVSGHSGTLRSSKVRPMRKAPPPPPGPPKRSSTFSPGDVKLQDNKDIREKETSSGRRFSIPDDHDYHEISDHLRVKREEGSPPPELPPRVSTFQSPEVSSPDVARHEKSPSPEGGRIVLAKRLSPEDQRLREKRAKTALIQKVAQGLGLSKTSKKIKTAEINPPDTVSFNRNDHARGSSGTIDLMSRESVIPEISAVPEVTIQDDTDSIPSTDQTKGDSGNNSVQALTSGSTSSSDRPPSTVSQHSSNSEVDGELQVFGSQNLEEMLTSGSESEPEPEPDKEEIYAQRKAKKVFFIAREIMSSESTFVDVLKLLNLDFRVHISNATEKLGQPVIPSETLNKILDFLPQLQNFNEELLKDFKECIENWDVKPRISDVFVRKGPFLKLYSSYISNFENATGMLENATKKHPAFAAALKEFEMSSRCASLALKHYMLKPIQRIPQYKLLLQDYLKNLSPASPDYKDTLTALDIVSKVADHANESMRHGDNVQKLLEIQRSLIGQFEVIQPGRILIKKGELQKVSRKEMQPRMFILFNDVLLYTTPTATGYKINNILPLIGMKVTSPKLEDYKYEFSIIGVQRSFTLCTSTPKEKEEWVKALQLAIETNAKKQHTFEAVKQGQVCDDSLLDKNFILGTKAPLWVPDSRVTMCTLCLVEFTLTWRRHHCRSCGRIICSQCSDNKAPLRYLQNKPARVCDQCFETLKQELKKELEETARKPSSSSSQTSDDPTSPKGTPQELSDGATVDDGGSISNLLSMFQKIRINKTKPNVQSRPSVLKEVHANDEGSALSGYLRAYKSRKWKRLWFVVKGQVLYTYRASEDMAAVESMPLLGYEVTRLNAAFEGAEPDLLFELTHQNNQPLGNRNLGAEKTTQRLIFRTDTVAATIKWVSVLTEASCTHLT</sequence>
<dbReference type="SMART" id="SM00064">
    <property type="entry name" value="FYVE"/>
    <property type="match status" value="1"/>
</dbReference>
<evidence type="ECO:0000256" key="1">
    <source>
        <dbReference type="ARBA" id="ARBA00004245"/>
    </source>
</evidence>
<evidence type="ECO:0000256" key="3">
    <source>
        <dbReference type="ARBA" id="ARBA00022658"/>
    </source>
</evidence>
<dbReference type="SMART" id="SM00325">
    <property type="entry name" value="RhoGEF"/>
    <property type="match status" value="1"/>
</dbReference>
<dbReference type="SUPFAM" id="SSF50729">
    <property type="entry name" value="PH domain-like"/>
    <property type="match status" value="2"/>
</dbReference>
<comment type="caution">
    <text evidence="13">The sequence shown here is derived from an EMBL/GenBank/DDBJ whole genome shotgun (WGS) entry which is preliminary data.</text>
</comment>
<dbReference type="InterPro" id="IPR000306">
    <property type="entry name" value="Znf_FYVE"/>
</dbReference>
<feature type="region of interest" description="Disordered" evidence="9">
    <location>
        <begin position="1"/>
        <end position="128"/>
    </location>
</feature>
<dbReference type="Gene3D" id="3.30.40.10">
    <property type="entry name" value="Zinc/RING finger domain, C3HC4 (zinc finger)"/>
    <property type="match status" value="1"/>
</dbReference>
<feature type="region of interest" description="Disordered" evidence="9">
    <location>
        <begin position="164"/>
        <end position="202"/>
    </location>
</feature>
<dbReference type="Gene3D" id="1.20.900.10">
    <property type="entry name" value="Dbl homology (DH) domain"/>
    <property type="match status" value="1"/>
</dbReference>
<dbReference type="PANTHER" id="PTHR12673">
    <property type="entry name" value="FACIOGENITAL DYSPLASIA PROTEIN"/>
    <property type="match status" value="1"/>
</dbReference>